<dbReference type="InterPro" id="IPR035426">
    <property type="entry name" value="Gemin2/Brr1"/>
</dbReference>
<proteinExistence type="predicted"/>
<evidence type="ECO:0000313" key="2">
    <source>
        <dbReference type="EMBL" id="KAH7126256.1"/>
    </source>
</evidence>
<reference evidence="2" key="1">
    <citation type="journal article" date="2021" name="Nat. Commun.">
        <title>Genetic determinants of endophytism in the Arabidopsis root mycobiome.</title>
        <authorList>
            <person name="Mesny F."/>
            <person name="Miyauchi S."/>
            <person name="Thiergart T."/>
            <person name="Pickel B."/>
            <person name="Atanasova L."/>
            <person name="Karlsson M."/>
            <person name="Huettel B."/>
            <person name="Barry K.W."/>
            <person name="Haridas S."/>
            <person name="Chen C."/>
            <person name="Bauer D."/>
            <person name="Andreopoulos W."/>
            <person name="Pangilinan J."/>
            <person name="LaButti K."/>
            <person name="Riley R."/>
            <person name="Lipzen A."/>
            <person name="Clum A."/>
            <person name="Drula E."/>
            <person name="Henrissat B."/>
            <person name="Kohler A."/>
            <person name="Grigoriev I.V."/>
            <person name="Martin F.M."/>
            <person name="Hacquard S."/>
        </authorList>
    </citation>
    <scope>NUCLEOTIDE SEQUENCE</scope>
    <source>
        <strain evidence="2">MPI-CAGE-AT-0021</strain>
    </source>
</reference>
<comment type="caution">
    <text evidence="2">The sequence shown here is derived from an EMBL/GenBank/DDBJ whole genome shotgun (WGS) entry which is preliminary data.</text>
</comment>
<feature type="region of interest" description="Disordered" evidence="1">
    <location>
        <begin position="1"/>
        <end position="64"/>
    </location>
</feature>
<feature type="region of interest" description="Disordered" evidence="1">
    <location>
        <begin position="194"/>
        <end position="214"/>
    </location>
</feature>
<sequence>MASKRDIDDVDDGEIHQPQLKRPKKQNGKSRQHQSSGIDPTWGQKYVFSGGKGNATTIPAGEENDFEDDADAMAYLNSVRKQATEIPHLLVAPKVQIGPQLPADFEGDEAHPDGENNNDRTIYDDGVGDTRGYYEDGAYTAAPETWGDDDEYEEGEALEEKEEMDEEKALHEAYFVSVMDQYLRLREILGTKPPSNALSRLSPSQHTSAAPFGRQSSPISLWSRVIRTTDPHPLQVALMSKETILNILRVLLGGKFLRRGYTLPERTSRWIWALLARLPNRGELTHIEIGWVRDLGRRAVLLGRSLAEMAALREELAEGQLGTHEGVDRSSSEEVLLETEDVEVEGAQSPDEGQETSEATPTIKTEELAPNDDAEEGEVEEDEDGEDVAMDLGSDSDAEDGEVAEEPEENLEDAKARLLAELNTAAPSDSEAREQEEREAARERLRANLRATLNMILTVAGEFYGQRDLLEFREPFVGM</sequence>
<evidence type="ECO:0000256" key="1">
    <source>
        <dbReference type="SAM" id="MobiDB-lite"/>
    </source>
</evidence>
<name>A0A9P9IMY7_9HYPO</name>
<feature type="region of interest" description="Disordered" evidence="1">
    <location>
        <begin position="104"/>
        <end position="125"/>
    </location>
</feature>
<dbReference type="GO" id="GO:0000387">
    <property type="term" value="P:spliceosomal snRNP assembly"/>
    <property type="evidence" value="ECO:0007669"/>
    <property type="project" value="InterPro"/>
</dbReference>
<keyword evidence="3" id="KW-1185">Reference proteome</keyword>
<organism evidence="2 3">
    <name type="scientific">Dactylonectria estremocensis</name>
    <dbReference type="NCBI Taxonomy" id="1079267"/>
    <lineage>
        <taxon>Eukaryota</taxon>
        <taxon>Fungi</taxon>
        <taxon>Dikarya</taxon>
        <taxon>Ascomycota</taxon>
        <taxon>Pezizomycotina</taxon>
        <taxon>Sordariomycetes</taxon>
        <taxon>Hypocreomycetidae</taxon>
        <taxon>Hypocreales</taxon>
        <taxon>Nectriaceae</taxon>
        <taxon>Dactylonectria</taxon>
    </lineage>
</organism>
<dbReference type="EMBL" id="JAGMUU010000023">
    <property type="protein sequence ID" value="KAH7126256.1"/>
    <property type="molecule type" value="Genomic_DNA"/>
</dbReference>
<dbReference type="Proteomes" id="UP000717696">
    <property type="component" value="Unassembled WGS sequence"/>
</dbReference>
<dbReference type="OrthoDB" id="428895at2759"/>
<feature type="compositionally biased region" description="Acidic residues" evidence="1">
    <location>
        <begin position="369"/>
        <end position="411"/>
    </location>
</feature>
<gene>
    <name evidence="2" type="ORF">B0J13DRAFT_144696</name>
</gene>
<feature type="compositionally biased region" description="Basic and acidic residues" evidence="1">
    <location>
        <begin position="108"/>
        <end position="123"/>
    </location>
</feature>
<dbReference type="Pfam" id="PF04938">
    <property type="entry name" value="SIP1"/>
    <property type="match status" value="1"/>
</dbReference>
<dbReference type="Gene3D" id="1.20.58.1070">
    <property type="match status" value="1"/>
</dbReference>
<protein>
    <submittedName>
        <fullName evidence="2">Uncharacterized protein</fullName>
    </submittedName>
</protein>
<dbReference type="AlphaFoldDB" id="A0A9P9IMY7"/>
<feature type="region of interest" description="Disordered" evidence="1">
    <location>
        <begin position="341"/>
        <end position="411"/>
    </location>
</feature>
<evidence type="ECO:0000313" key="3">
    <source>
        <dbReference type="Proteomes" id="UP000717696"/>
    </source>
</evidence>
<feature type="compositionally biased region" description="Basic residues" evidence="1">
    <location>
        <begin position="19"/>
        <end position="32"/>
    </location>
</feature>
<accession>A0A9P9IMY7</accession>